<name>H3NQK8_9FIRM</name>
<dbReference type="GO" id="GO:0046256">
    <property type="term" value="P:2,4,6-trinitrotoluene catabolic process"/>
    <property type="evidence" value="ECO:0007669"/>
    <property type="project" value="TreeGrafter"/>
</dbReference>
<dbReference type="EMBL" id="AGEI01000029">
    <property type="protein sequence ID" value="EHR32338.1"/>
    <property type="molecule type" value="Genomic_DNA"/>
</dbReference>
<keyword evidence="6" id="KW-0560">Oxidoreductase</keyword>
<dbReference type="GO" id="GO:0046857">
    <property type="term" value="F:oxidoreductase activity, acting on other nitrogenous compounds as donors, with NAD or NADP as acceptor"/>
    <property type="evidence" value="ECO:0007669"/>
    <property type="project" value="TreeGrafter"/>
</dbReference>
<dbReference type="InterPro" id="IPR029479">
    <property type="entry name" value="Nitroreductase"/>
</dbReference>
<gene>
    <name evidence="9" type="ORF">HMPREF9709_01619</name>
</gene>
<keyword evidence="7" id="KW-0520">NAD</keyword>
<dbReference type="OrthoDB" id="9812105at2"/>
<keyword evidence="4" id="KW-0288">FMN</keyword>
<proteinExistence type="inferred from homology"/>
<dbReference type="InterPro" id="IPR033878">
    <property type="entry name" value="NfsB-like"/>
</dbReference>
<dbReference type="GO" id="GO:0005829">
    <property type="term" value="C:cytosol"/>
    <property type="evidence" value="ECO:0007669"/>
    <property type="project" value="TreeGrafter"/>
</dbReference>
<keyword evidence="5" id="KW-0521">NADP</keyword>
<reference evidence="9 10" key="1">
    <citation type="submission" date="2012-01" db="EMBL/GenBank/DDBJ databases">
        <title>The Genome Sequence of Helcococcus kunzii ATCC 51366.</title>
        <authorList>
            <consortium name="The Broad Institute Genome Sequencing Platform"/>
            <person name="Earl A."/>
            <person name="Ward D."/>
            <person name="Feldgarden M."/>
            <person name="Gevers D."/>
            <person name="Huys G."/>
            <person name="Young S.K."/>
            <person name="Zeng Q."/>
            <person name="Gargeya S."/>
            <person name="Fitzgerald M."/>
            <person name="Haas B."/>
            <person name="Abouelleil A."/>
            <person name="Alvarado L."/>
            <person name="Arachchi H.M."/>
            <person name="Berlin A."/>
            <person name="Chapman S.B."/>
            <person name="Gearin G."/>
            <person name="Goldberg J."/>
            <person name="Griggs A."/>
            <person name="Gujja S."/>
            <person name="Hansen M."/>
            <person name="Heiman D."/>
            <person name="Howarth C."/>
            <person name="Larimer J."/>
            <person name="Lui A."/>
            <person name="MacDonald P.J.P."/>
            <person name="McCowen C."/>
            <person name="Montmayeur A."/>
            <person name="Murphy C."/>
            <person name="Neiman D."/>
            <person name="Pearson M."/>
            <person name="Priest M."/>
            <person name="Roberts A."/>
            <person name="Saif S."/>
            <person name="Shea T."/>
            <person name="Sisk P."/>
            <person name="Stolte C."/>
            <person name="Sykes S."/>
            <person name="Wortman J."/>
            <person name="Nusbaum C."/>
            <person name="Birren B."/>
        </authorList>
    </citation>
    <scope>NUCLEOTIDE SEQUENCE [LARGE SCALE GENOMIC DNA]</scope>
    <source>
        <strain evidence="9 10">ATCC 51366</strain>
    </source>
</reference>
<comment type="cofactor">
    <cofactor evidence="1">
        <name>FMN</name>
        <dbReference type="ChEBI" id="CHEBI:58210"/>
    </cofactor>
</comment>
<dbReference type="GeneID" id="96999561"/>
<dbReference type="Pfam" id="PF00881">
    <property type="entry name" value="Nitroreductase"/>
    <property type="match status" value="1"/>
</dbReference>
<evidence type="ECO:0000259" key="8">
    <source>
        <dbReference type="Pfam" id="PF00881"/>
    </source>
</evidence>
<comment type="similarity">
    <text evidence="2">Belongs to the nitroreductase family.</text>
</comment>
<accession>H3NQK8</accession>
<dbReference type="PANTHER" id="PTHR23026">
    <property type="entry name" value="NADPH NITROREDUCTASE"/>
    <property type="match status" value="1"/>
</dbReference>
<dbReference type="SUPFAM" id="SSF55469">
    <property type="entry name" value="FMN-dependent nitroreductase-like"/>
    <property type="match status" value="1"/>
</dbReference>
<organism evidence="9 10">
    <name type="scientific">Helcococcus kunzii ATCC 51366</name>
    <dbReference type="NCBI Taxonomy" id="883114"/>
    <lineage>
        <taxon>Bacteria</taxon>
        <taxon>Bacillati</taxon>
        <taxon>Bacillota</taxon>
        <taxon>Tissierellia</taxon>
        <taxon>Tissierellales</taxon>
        <taxon>Peptoniphilaceae</taxon>
        <taxon>Helcococcus</taxon>
    </lineage>
</organism>
<evidence type="ECO:0000313" key="9">
    <source>
        <dbReference type="EMBL" id="EHR32338.1"/>
    </source>
</evidence>
<dbReference type="STRING" id="883114.HMPREF9709_01619"/>
<evidence type="ECO:0000256" key="5">
    <source>
        <dbReference type="ARBA" id="ARBA00022857"/>
    </source>
</evidence>
<sequence length="220" mass="25426">MEKFSQFEILDISNRRYATKAFDAERKVSEDDLRTILEVGRLSPSSFGYEPWKFLVIRNFELRREIYDIAPGARNTLNGNAELIIILYKKNVNYTSEHVVHIVEDVLGFEYDPESPVTQAFKGFQEGMLELESEDDVNEWARRQTFIPLANMMNAAASLDLDCVAIEGFIHSALIEILEENNIIDTNEYEPSVMLGVGYRNEEITPKKRRNFNEVVEFVD</sequence>
<dbReference type="InterPro" id="IPR000415">
    <property type="entry name" value="Nitroreductase-like"/>
</dbReference>
<evidence type="ECO:0000313" key="10">
    <source>
        <dbReference type="Proteomes" id="UP000004191"/>
    </source>
</evidence>
<dbReference type="PANTHER" id="PTHR23026:SF125">
    <property type="entry name" value="OXYGEN-INSENSITIVE NAD(P)H NITROREDUCTASE"/>
    <property type="match status" value="1"/>
</dbReference>
<evidence type="ECO:0000256" key="7">
    <source>
        <dbReference type="ARBA" id="ARBA00023027"/>
    </source>
</evidence>
<dbReference type="Gene3D" id="3.40.109.10">
    <property type="entry name" value="NADH Oxidase"/>
    <property type="match status" value="1"/>
</dbReference>
<dbReference type="InterPro" id="IPR050627">
    <property type="entry name" value="Nitroreductase/BluB"/>
</dbReference>
<dbReference type="AlphaFoldDB" id="H3NQK8"/>
<comment type="caution">
    <text evidence="9">The sequence shown here is derived from an EMBL/GenBank/DDBJ whole genome shotgun (WGS) entry which is preliminary data.</text>
</comment>
<dbReference type="CDD" id="cd02149">
    <property type="entry name" value="NfsB-like"/>
    <property type="match status" value="1"/>
</dbReference>
<evidence type="ECO:0000256" key="6">
    <source>
        <dbReference type="ARBA" id="ARBA00023002"/>
    </source>
</evidence>
<feature type="domain" description="Nitroreductase" evidence="8">
    <location>
        <begin position="15"/>
        <end position="199"/>
    </location>
</feature>
<evidence type="ECO:0000256" key="3">
    <source>
        <dbReference type="ARBA" id="ARBA00022630"/>
    </source>
</evidence>
<dbReference type="RefSeq" id="WP_005399134.1">
    <property type="nucleotide sequence ID" value="NZ_JH601088.1"/>
</dbReference>
<evidence type="ECO:0000256" key="2">
    <source>
        <dbReference type="ARBA" id="ARBA00007118"/>
    </source>
</evidence>
<dbReference type="Proteomes" id="UP000004191">
    <property type="component" value="Unassembled WGS sequence"/>
</dbReference>
<dbReference type="HOGENOM" id="CLU_070764_4_1_9"/>
<dbReference type="eggNOG" id="COG0778">
    <property type="taxonomic scope" value="Bacteria"/>
</dbReference>
<evidence type="ECO:0000256" key="4">
    <source>
        <dbReference type="ARBA" id="ARBA00022643"/>
    </source>
</evidence>
<evidence type="ECO:0000256" key="1">
    <source>
        <dbReference type="ARBA" id="ARBA00001917"/>
    </source>
</evidence>
<dbReference type="PATRIC" id="fig|883114.3.peg.1616"/>
<protein>
    <recommendedName>
        <fullName evidence="8">Nitroreductase domain-containing protein</fullName>
    </recommendedName>
</protein>
<keyword evidence="10" id="KW-1185">Reference proteome</keyword>
<keyword evidence="3" id="KW-0285">Flavoprotein</keyword>